<reference evidence="1 2" key="1">
    <citation type="journal article" date="2015" name="Genome Announc.">
        <title>Draft Genome Sequence of Filamentous Marine Cyanobacterium Lyngbya confervoides Strain BDU141951.</title>
        <authorList>
            <person name="Chandrababunaidu M.M."/>
            <person name="Sen D."/>
            <person name="Tripathy S."/>
        </authorList>
    </citation>
    <scope>NUCLEOTIDE SEQUENCE [LARGE SCALE GENOMIC DNA]</scope>
    <source>
        <strain evidence="1 2">BDU141951</strain>
    </source>
</reference>
<dbReference type="AlphaFoldDB" id="A0ABD4T8U9"/>
<gene>
    <name evidence="1" type="ORF">QQ91_0019155</name>
</gene>
<dbReference type="InterPro" id="IPR035223">
    <property type="entry name" value="DUF5335"/>
</dbReference>
<name>A0ABD4T8U9_9CYAN</name>
<evidence type="ECO:0000313" key="2">
    <source>
        <dbReference type="Proteomes" id="UP000031561"/>
    </source>
</evidence>
<dbReference type="EMBL" id="JTHE03000106">
    <property type="protein sequence ID" value="MCM1984944.1"/>
    <property type="molecule type" value="Genomic_DNA"/>
</dbReference>
<comment type="caution">
    <text evidence="1">The sequence shown here is derived from an EMBL/GenBank/DDBJ whole genome shotgun (WGS) entry which is preliminary data.</text>
</comment>
<accession>A0ABD4T8U9</accession>
<keyword evidence="2" id="KW-1185">Reference proteome</keyword>
<proteinExistence type="predicted"/>
<organism evidence="1 2">
    <name type="scientific">Lyngbya confervoides BDU141951</name>
    <dbReference type="NCBI Taxonomy" id="1574623"/>
    <lineage>
        <taxon>Bacteria</taxon>
        <taxon>Bacillati</taxon>
        <taxon>Cyanobacteriota</taxon>
        <taxon>Cyanophyceae</taxon>
        <taxon>Oscillatoriophycideae</taxon>
        <taxon>Oscillatoriales</taxon>
        <taxon>Microcoleaceae</taxon>
        <taxon>Lyngbya</taxon>
    </lineage>
</organism>
<dbReference type="Pfam" id="PF17269">
    <property type="entry name" value="DUF5335"/>
    <property type="match status" value="1"/>
</dbReference>
<sequence>MLNQTIANTQEIPRSHWVDFFNQLTQQSRGRRYTLEICNADMGVQTLAKHATLSSITCDPLQKGDDIVISAGLETLSFSHIVSHPTALWVAQDLQASPIALEILDAENTKTILRFEEGAS</sequence>
<dbReference type="Proteomes" id="UP000031561">
    <property type="component" value="Unassembled WGS sequence"/>
</dbReference>
<dbReference type="RefSeq" id="WP_166277507.1">
    <property type="nucleotide sequence ID" value="NZ_JTHE03000106.1"/>
</dbReference>
<evidence type="ECO:0000313" key="1">
    <source>
        <dbReference type="EMBL" id="MCM1984944.1"/>
    </source>
</evidence>
<protein>
    <submittedName>
        <fullName evidence="1">DUF5335 domain-containing protein</fullName>
    </submittedName>
</protein>